<dbReference type="EMBL" id="LMWX01000053">
    <property type="protein sequence ID" value="KUN79317.1"/>
    <property type="molecule type" value="Genomic_DNA"/>
</dbReference>
<accession>A0A101SSC7</accession>
<proteinExistence type="inferred from homology"/>
<gene>
    <name evidence="2" type="ORF">AQJ66_28800</name>
</gene>
<dbReference type="PANTHER" id="PTHR46696">
    <property type="entry name" value="P450, PUTATIVE (EUROFUNG)-RELATED"/>
    <property type="match status" value="1"/>
</dbReference>
<dbReference type="RefSeq" id="WP_061927917.1">
    <property type="nucleotide sequence ID" value="NZ_JBEYBH010000012.1"/>
</dbReference>
<sequence>MTPSDAVPLGGPRFQTEPARLYREMRRDHGAVVPVLLDGDIPAWLVLGYRELHQVTGDPVLFSRDSDLWNQWENIPDGWPLLPMIGHKQPSILYTVGERHRQRAAMIGNALEAVDPFELRRHAERFADELIDALCTTGEADLIAQYAMLLPVRVLARLYGFPDEDGPGLVTALNDMIDGRERALAGQSHLAGSMARLIADRRGEPADDVVSRMLADDSGFTDDEITQDLMVMTAAGHQPTADWIGNSLRLMLTDDRFAASLFGGRHSVAEAMNEVLWEDTPTQNVAGRWATRDTHLGGRPVRAGDLLLLGLQGANSDPQVRTDASELTGGNSAHFSFGHGEHSCPFPAQEIAEVIARTGIEVVLDRLPDIDLAVPAEALARRPSPWLRGLTRLPVRFTPVPAR</sequence>
<dbReference type="PRINTS" id="PR00359">
    <property type="entry name" value="BP450"/>
</dbReference>
<dbReference type="InterPro" id="IPR036396">
    <property type="entry name" value="Cyt_P450_sf"/>
</dbReference>
<dbReference type="InterPro" id="IPR002397">
    <property type="entry name" value="Cyt_P450_B"/>
</dbReference>
<organism evidence="2 3">
    <name type="scientific">Streptomyces bungoensis</name>
    <dbReference type="NCBI Taxonomy" id="285568"/>
    <lineage>
        <taxon>Bacteria</taxon>
        <taxon>Bacillati</taxon>
        <taxon>Actinomycetota</taxon>
        <taxon>Actinomycetes</taxon>
        <taxon>Kitasatosporales</taxon>
        <taxon>Streptomycetaceae</taxon>
        <taxon>Streptomyces</taxon>
    </lineage>
</organism>
<dbReference type="GO" id="GO:0016705">
    <property type="term" value="F:oxidoreductase activity, acting on paired donors, with incorporation or reduction of molecular oxygen"/>
    <property type="evidence" value="ECO:0007669"/>
    <property type="project" value="InterPro"/>
</dbReference>
<dbReference type="AlphaFoldDB" id="A0A101SSC7"/>
<comment type="similarity">
    <text evidence="1">Belongs to the cytochrome P450 family.</text>
</comment>
<comment type="caution">
    <text evidence="2">The sequence shown here is derived from an EMBL/GenBank/DDBJ whole genome shotgun (WGS) entry which is preliminary data.</text>
</comment>
<dbReference type="GO" id="GO:0004497">
    <property type="term" value="F:monooxygenase activity"/>
    <property type="evidence" value="ECO:0007669"/>
    <property type="project" value="InterPro"/>
</dbReference>
<evidence type="ECO:0000256" key="1">
    <source>
        <dbReference type="ARBA" id="ARBA00010617"/>
    </source>
</evidence>
<evidence type="ECO:0000313" key="3">
    <source>
        <dbReference type="Proteomes" id="UP000053024"/>
    </source>
</evidence>
<dbReference type="SUPFAM" id="SSF48264">
    <property type="entry name" value="Cytochrome P450"/>
    <property type="match status" value="1"/>
</dbReference>
<dbReference type="GO" id="GO:0020037">
    <property type="term" value="F:heme binding"/>
    <property type="evidence" value="ECO:0007669"/>
    <property type="project" value="InterPro"/>
</dbReference>
<dbReference type="OrthoDB" id="4133219at2"/>
<dbReference type="CDD" id="cd20623">
    <property type="entry name" value="CYP_unk"/>
    <property type="match status" value="1"/>
</dbReference>
<evidence type="ECO:0000313" key="2">
    <source>
        <dbReference type="EMBL" id="KUN79317.1"/>
    </source>
</evidence>
<reference evidence="2 3" key="1">
    <citation type="submission" date="2015-10" db="EMBL/GenBank/DDBJ databases">
        <title>Draft genome sequence of Streptomyces bungoensis DSM 41781, type strain for the species Streptomyces bungoensis.</title>
        <authorList>
            <person name="Ruckert C."/>
            <person name="Winkler A."/>
            <person name="Kalinowski J."/>
            <person name="Kampfer P."/>
            <person name="Glaeser S."/>
        </authorList>
    </citation>
    <scope>NUCLEOTIDE SEQUENCE [LARGE SCALE GENOMIC DNA]</scope>
    <source>
        <strain evidence="2 3">DSM 41781</strain>
    </source>
</reference>
<name>A0A101SSC7_9ACTN</name>
<dbReference type="Gene3D" id="1.10.630.10">
    <property type="entry name" value="Cytochrome P450"/>
    <property type="match status" value="1"/>
</dbReference>
<keyword evidence="3" id="KW-1185">Reference proteome</keyword>
<dbReference type="Proteomes" id="UP000053024">
    <property type="component" value="Unassembled WGS sequence"/>
</dbReference>
<dbReference type="GO" id="GO:0005506">
    <property type="term" value="F:iron ion binding"/>
    <property type="evidence" value="ECO:0007669"/>
    <property type="project" value="InterPro"/>
</dbReference>
<protein>
    <submittedName>
        <fullName evidence="2">Cytochrome</fullName>
    </submittedName>
</protein>
<dbReference type="PANTHER" id="PTHR46696:SF1">
    <property type="entry name" value="CYTOCHROME P450 YJIB-RELATED"/>
    <property type="match status" value="1"/>
</dbReference>
<dbReference type="STRING" id="285568.AQJ66_28800"/>